<dbReference type="Proteomes" id="UP000218505">
    <property type="component" value="Chromosome"/>
</dbReference>
<reference evidence="1" key="1">
    <citation type="submission" date="2017-09" db="EMBL/GenBank/DDBJ databases">
        <title>Complete Genome Sequence of ansamitocin-producing Bacterium Actinosynnema pretiosum X47.</title>
        <authorList>
            <person name="Cao G."/>
            <person name="Zong G."/>
            <person name="Zhong C."/>
            <person name="Fu J."/>
        </authorList>
    </citation>
    <scope>NUCLEOTIDE SEQUENCE [LARGE SCALE GENOMIC DNA]</scope>
    <source>
        <strain evidence="1">X47</strain>
    </source>
</reference>
<proteinExistence type="predicted"/>
<dbReference type="Gene3D" id="3.40.50.300">
    <property type="entry name" value="P-loop containing nucleotide triphosphate hydrolases"/>
    <property type="match status" value="1"/>
</dbReference>
<sequence>MKVVPLTQEALVAELVGRIDALPRDRHARVVVDGADATDPGALADALVDPLRALGRPVLRVSARDFLRPASVRLEHGRTDPDSYRDSWVDTGGLLREVLDPLEPGGSGEVLPSLWNAETDRASRAGYARLGEGGVLLLDGALLLDKWLPFELSVHLWLSDAALARRTPPELAWTLPAYVGYEPAPDVLVRYDHPTRPALVRTVVGD</sequence>
<dbReference type="EMBL" id="CP023445">
    <property type="protein sequence ID" value="ATE52798.1"/>
    <property type="molecule type" value="Genomic_DNA"/>
</dbReference>
<dbReference type="GO" id="GO:0016301">
    <property type="term" value="F:kinase activity"/>
    <property type="evidence" value="ECO:0007669"/>
    <property type="project" value="UniProtKB-KW"/>
</dbReference>
<evidence type="ECO:0000313" key="2">
    <source>
        <dbReference type="Proteomes" id="UP000218505"/>
    </source>
</evidence>
<protein>
    <submittedName>
        <fullName evidence="1">Uridine kinase</fullName>
    </submittedName>
</protein>
<organism evidence="1 2">
    <name type="scientific">Actinosynnema pretiosum</name>
    <dbReference type="NCBI Taxonomy" id="42197"/>
    <lineage>
        <taxon>Bacteria</taxon>
        <taxon>Bacillati</taxon>
        <taxon>Actinomycetota</taxon>
        <taxon>Actinomycetes</taxon>
        <taxon>Pseudonocardiales</taxon>
        <taxon>Pseudonocardiaceae</taxon>
        <taxon>Actinosynnema</taxon>
    </lineage>
</organism>
<dbReference type="RefSeq" id="WP_096491785.1">
    <property type="nucleotide sequence ID" value="NZ_CP023445.1"/>
</dbReference>
<gene>
    <name evidence="1" type="ORF">CNX65_05460</name>
</gene>
<dbReference type="KEGG" id="apre:CNX65_05460"/>
<keyword evidence="1" id="KW-0418">Kinase</keyword>
<evidence type="ECO:0000313" key="1">
    <source>
        <dbReference type="EMBL" id="ATE52798.1"/>
    </source>
</evidence>
<dbReference type="InterPro" id="IPR027417">
    <property type="entry name" value="P-loop_NTPase"/>
</dbReference>
<name>A0A290Z1C6_9PSEU</name>
<dbReference type="AlphaFoldDB" id="A0A290Z1C6"/>
<accession>A0A290Z1C6</accession>
<keyword evidence="2" id="KW-1185">Reference proteome</keyword>
<keyword evidence="1" id="KW-0808">Transferase</keyword>